<proteinExistence type="predicted"/>
<dbReference type="PROSITE" id="PS51184">
    <property type="entry name" value="JMJC"/>
    <property type="match status" value="1"/>
</dbReference>
<accession>A0A1T4T5T9</accession>
<dbReference type="SUPFAM" id="SSF51197">
    <property type="entry name" value="Clavaminate synthase-like"/>
    <property type="match status" value="1"/>
</dbReference>
<dbReference type="Proteomes" id="UP000190367">
    <property type="component" value="Unassembled WGS sequence"/>
</dbReference>
<name>A0A1T4T5T9_9BACT</name>
<gene>
    <name evidence="2" type="ORF">SAMN04488128_1049</name>
</gene>
<dbReference type="InterPro" id="IPR050910">
    <property type="entry name" value="JMJD6_ArgDemeth/LysHydrox"/>
</dbReference>
<evidence type="ECO:0000259" key="1">
    <source>
        <dbReference type="PROSITE" id="PS51184"/>
    </source>
</evidence>
<dbReference type="PANTHER" id="PTHR12480">
    <property type="entry name" value="ARGININE DEMETHYLASE AND LYSYL-HYDROXYLASE JMJD"/>
    <property type="match status" value="1"/>
</dbReference>
<dbReference type="PANTHER" id="PTHR12480:SF19">
    <property type="entry name" value="CUPIN-LIKE DOMAIN-CONTAINING PROTEIN"/>
    <property type="match status" value="1"/>
</dbReference>
<protein>
    <submittedName>
        <fullName evidence="2">Cupin-like domain-containing protein</fullName>
    </submittedName>
</protein>
<dbReference type="InterPro" id="IPR041667">
    <property type="entry name" value="Cupin_8"/>
</dbReference>
<evidence type="ECO:0000313" key="2">
    <source>
        <dbReference type="EMBL" id="SKA35806.1"/>
    </source>
</evidence>
<dbReference type="Pfam" id="PF13621">
    <property type="entry name" value="Cupin_8"/>
    <property type="match status" value="1"/>
</dbReference>
<dbReference type="AlphaFoldDB" id="A0A1T4T5T9"/>
<dbReference type="SMART" id="SM00558">
    <property type="entry name" value="JmjC"/>
    <property type="match status" value="1"/>
</dbReference>
<organism evidence="2 3">
    <name type="scientific">Chitinophaga eiseniae</name>
    <dbReference type="NCBI Taxonomy" id="634771"/>
    <lineage>
        <taxon>Bacteria</taxon>
        <taxon>Pseudomonadati</taxon>
        <taxon>Bacteroidota</taxon>
        <taxon>Chitinophagia</taxon>
        <taxon>Chitinophagales</taxon>
        <taxon>Chitinophagaceae</taxon>
        <taxon>Chitinophaga</taxon>
    </lineage>
</organism>
<dbReference type="InterPro" id="IPR003347">
    <property type="entry name" value="JmjC_dom"/>
</dbReference>
<reference evidence="3" key="1">
    <citation type="submission" date="2017-02" db="EMBL/GenBank/DDBJ databases">
        <authorList>
            <person name="Varghese N."/>
            <person name="Submissions S."/>
        </authorList>
    </citation>
    <scope>NUCLEOTIDE SEQUENCE [LARGE SCALE GENOMIC DNA]</scope>
    <source>
        <strain evidence="3">DSM 22224</strain>
    </source>
</reference>
<dbReference type="EMBL" id="FUWZ01000004">
    <property type="protein sequence ID" value="SKA35806.1"/>
    <property type="molecule type" value="Genomic_DNA"/>
</dbReference>
<sequence length="284" mass="33205">MKVQRIDNIKEQEFIDKYLLANVPVIVTDGMKDWKVDKFGPQQLDQAFGHYEVQIYDDLFELQTIDTLHSYLLDNFNKPAGNTHKPLYIRWYTKLKEVDFFWADEVFEKLSDSWAHPYFIPNDNLVIPYTPEGGTANVNEAYYPYRGLFISCKGARTRLHKDPFNSNAVLCQFYGEKEMLLYAPDQQPYVMNEHGFVDPKNPDLQKFPQFNKARPTYEDVLAPGEIVLFPAGWFHDVTCAGDSISITWNFVHHAEKEQLSEFIRLNPEDSQLEIVQFFLQGRKL</sequence>
<dbReference type="Gene3D" id="2.60.120.650">
    <property type="entry name" value="Cupin"/>
    <property type="match status" value="1"/>
</dbReference>
<evidence type="ECO:0000313" key="3">
    <source>
        <dbReference type="Proteomes" id="UP000190367"/>
    </source>
</evidence>
<keyword evidence="3" id="KW-1185">Reference proteome</keyword>
<feature type="domain" description="JmjC" evidence="1">
    <location>
        <begin position="90"/>
        <end position="267"/>
    </location>
</feature>
<dbReference type="GO" id="GO:0016706">
    <property type="term" value="F:2-oxoglutarate-dependent dioxygenase activity"/>
    <property type="evidence" value="ECO:0007669"/>
    <property type="project" value="TreeGrafter"/>
</dbReference>
<dbReference type="STRING" id="634771.SAMN04488128_1049"/>
<dbReference type="RefSeq" id="WP_078671383.1">
    <property type="nucleotide sequence ID" value="NZ_FUWZ01000004.1"/>
</dbReference>
<dbReference type="OrthoDB" id="2942327at2"/>